<gene>
    <name evidence="2" type="ORF">BDV29DRAFT_196267</name>
</gene>
<sequence length="153" mass="16849">MVQATSPWYEAYPAPKNAAPIIPRQELLQWIHDGKQAGVDFALIDLRRTDLEGGTIRGAINLPAQSLYPTIPALYSLLSSSKVKHVIWYCGSCGGRGTRAAAWFADYLEERQDSSLESLALEGGIKGWAAGGKEFTDLMDKYDESVWANLKSQ</sequence>
<dbReference type="GO" id="GO:0005634">
    <property type="term" value="C:nucleus"/>
    <property type="evidence" value="ECO:0007669"/>
    <property type="project" value="TreeGrafter"/>
</dbReference>
<feature type="domain" description="Rhodanese" evidence="1">
    <location>
        <begin position="37"/>
        <end position="137"/>
    </location>
</feature>
<dbReference type="InterPro" id="IPR036873">
    <property type="entry name" value="Rhodanese-like_dom_sf"/>
</dbReference>
<dbReference type="SMART" id="SM00450">
    <property type="entry name" value="RHOD"/>
    <property type="match status" value="1"/>
</dbReference>
<evidence type="ECO:0000313" key="3">
    <source>
        <dbReference type="Proteomes" id="UP000326565"/>
    </source>
</evidence>
<dbReference type="EMBL" id="ML732459">
    <property type="protein sequence ID" value="KAB8067671.1"/>
    <property type="molecule type" value="Genomic_DNA"/>
</dbReference>
<dbReference type="PROSITE" id="PS50206">
    <property type="entry name" value="RHODANESE_3"/>
    <property type="match status" value="1"/>
</dbReference>
<protein>
    <submittedName>
        <fullName evidence="2">Rhodanese-like protein</fullName>
    </submittedName>
</protein>
<dbReference type="GO" id="GO:0004725">
    <property type="term" value="F:protein tyrosine phosphatase activity"/>
    <property type="evidence" value="ECO:0007669"/>
    <property type="project" value="TreeGrafter"/>
</dbReference>
<dbReference type="InterPro" id="IPR001763">
    <property type="entry name" value="Rhodanese-like_dom"/>
</dbReference>
<dbReference type="PANTHER" id="PTHR10828">
    <property type="entry name" value="M-PHASE INDUCER PHOSPHATASE DUAL SPECIFICITY PHOSPHATASE CDC25"/>
    <property type="match status" value="1"/>
</dbReference>
<name>A0A5N5WGY4_9EURO</name>
<dbReference type="PANTHER" id="PTHR10828:SF50">
    <property type="entry name" value="REDUCTASE (ARC2), PUTATIVE (AFU_ORTHOLOGUE AFUA_6G13400)-RELATED"/>
    <property type="match status" value="1"/>
</dbReference>
<dbReference type="GO" id="GO:0005737">
    <property type="term" value="C:cytoplasm"/>
    <property type="evidence" value="ECO:0007669"/>
    <property type="project" value="TreeGrafter"/>
</dbReference>
<dbReference type="AlphaFoldDB" id="A0A5N5WGY4"/>
<evidence type="ECO:0000259" key="1">
    <source>
        <dbReference type="PROSITE" id="PS50206"/>
    </source>
</evidence>
<evidence type="ECO:0000313" key="2">
    <source>
        <dbReference type="EMBL" id="KAB8067671.1"/>
    </source>
</evidence>
<reference evidence="2 3" key="1">
    <citation type="submission" date="2019-04" db="EMBL/GenBank/DDBJ databases">
        <title>Friends and foes A comparative genomics study of 23 Aspergillus species from section Flavi.</title>
        <authorList>
            <consortium name="DOE Joint Genome Institute"/>
            <person name="Kjaerbolling I."/>
            <person name="Vesth T."/>
            <person name="Frisvad J.C."/>
            <person name="Nybo J.L."/>
            <person name="Theobald S."/>
            <person name="Kildgaard S."/>
            <person name="Isbrandt T."/>
            <person name="Kuo A."/>
            <person name="Sato A."/>
            <person name="Lyhne E.K."/>
            <person name="Kogle M.E."/>
            <person name="Wiebenga A."/>
            <person name="Kun R.S."/>
            <person name="Lubbers R.J."/>
            <person name="Makela M.R."/>
            <person name="Barry K."/>
            <person name="Chovatia M."/>
            <person name="Clum A."/>
            <person name="Daum C."/>
            <person name="Haridas S."/>
            <person name="He G."/>
            <person name="LaButti K."/>
            <person name="Lipzen A."/>
            <person name="Mondo S."/>
            <person name="Riley R."/>
            <person name="Salamov A."/>
            <person name="Simmons B.A."/>
            <person name="Magnuson J.K."/>
            <person name="Henrissat B."/>
            <person name="Mortensen U.H."/>
            <person name="Larsen T.O."/>
            <person name="Devries R.P."/>
            <person name="Grigoriev I.V."/>
            <person name="Machida M."/>
            <person name="Baker S.E."/>
            <person name="Andersen M.R."/>
        </authorList>
    </citation>
    <scope>NUCLEOTIDE SEQUENCE [LARGE SCALE GENOMIC DNA]</scope>
    <source>
        <strain evidence="2 3">CBS 151.66</strain>
    </source>
</reference>
<dbReference type="SUPFAM" id="SSF52821">
    <property type="entry name" value="Rhodanese/Cell cycle control phosphatase"/>
    <property type="match status" value="1"/>
</dbReference>
<accession>A0A5N5WGY4</accession>
<dbReference type="CDD" id="cd01443">
    <property type="entry name" value="Cdc25_Acr2p"/>
    <property type="match status" value="1"/>
</dbReference>
<keyword evidence="3" id="KW-1185">Reference proteome</keyword>
<dbReference type="OrthoDB" id="8300214at2759"/>
<organism evidence="2 3">
    <name type="scientific">Aspergillus leporis</name>
    <dbReference type="NCBI Taxonomy" id="41062"/>
    <lineage>
        <taxon>Eukaryota</taxon>
        <taxon>Fungi</taxon>
        <taxon>Dikarya</taxon>
        <taxon>Ascomycota</taxon>
        <taxon>Pezizomycotina</taxon>
        <taxon>Eurotiomycetes</taxon>
        <taxon>Eurotiomycetidae</taxon>
        <taxon>Eurotiales</taxon>
        <taxon>Aspergillaceae</taxon>
        <taxon>Aspergillus</taxon>
        <taxon>Aspergillus subgen. Circumdati</taxon>
    </lineage>
</organism>
<dbReference type="Proteomes" id="UP000326565">
    <property type="component" value="Unassembled WGS sequence"/>
</dbReference>
<dbReference type="Pfam" id="PF00581">
    <property type="entry name" value="Rhodanese"/>
    <property type="match status" value="1"/>
</dbReference>
<dbReference type="Gene3D" id="3.40.250.10">
    <property type="entry name" value="Rhodanese-like domain"/>
    <property type="match status" value="1"/>
</dbReference>
<proteinExistence type="predicted"/>